<feature type="transmembrane region" description="Helical" evidence="1">
    <location>
        <begin position="45"/>
        <end position="68"/>
    </location>
</feature>
<reference evidence="2" key="1">
    <citation type="submission" date="2020-05" db="EMBL/GenBank/DDBJ databases">
        <title>Phylogenomic resolution of chytrid fungi.</title>
        <authorList>
            <person name="Stajich J.E."/>
            <person name="Amses K."/>
            <person name="Simmons R."/>
            <person name="Seto K."/>
            <person name="Myers J."/>
            <person name="Bonds A."/>
            <person name="Quandt C.A."/>
            <person name="Barry K."/>
            <person name="Liu P."/>
            <person name="Grigoriev I."/>
            <person name="Longcore J.E."/>
            <person name="James T.Y."/>
        </authorList>
    </citation>
    <scope>NUCLEOTIDE SEQUENCE</scope>
    <source>
        <strain evidence="2">JEL0379</strain>
    </source>
</reference>
<organism evidence="2 3">
    <name type="scientific">Geranomyces variabilis</name>
    <dbReference type="NCBI Taxonomy" id="109894"/>
    <lineage>
        <taxon>Eukaryota</taxon>
        <taxon>Fungi</taxon>
        <taxon>Fungi incertae sedis</taxon>
        <taxon>Chytridiomycota</taxon>
        <taxon>Chytridiomycota incertae sedis</taxon>
        <taxon>Chytridiomycetes</taxon>
        <taxon>Spizellomycetales</taxon>
        <taxon>Powellomycetaceae</taxon>
        <taxon>Geranomyces</taxon>
    </lineage>
</organism>
<protein>
    <submittedName>
        <fullName evidence="2">Uncharacterized protein</fullName>
    </submittedName>
</protein>
<sequence length="179" mass="19282">MHGDNALDTTTLSVWYTALLSFALWCDLVCGEELRLIAVSYSKTLLNYGSFFFVLVSLLLVGLASAALGEARAQLAPVQLPSEESGDPVRTSGGTDWLTRLRAANEVARDSFIMMFTSAVIISLVGANSVLAILTWTLFLVTVLWKVGTLLYGGVIHCAFTVVAATILMTVFVLAMLRA</sequence>
<evidence type="ECO:0000313" key="2">
    <source>
        <dbReference type="EMBL" id="KAJ3180943.1"/>
    </source>
</evidence>
<feature type="transmembrane region" description="Helical" evidence="1">
    <location>
        <begin position="151"/>
        <end position="177"/>
    </location>
</feature>
<feature type="transmembrane region" description="Helical" evidence="1">
    <location>
        <begin position="112"/>
        <end position="145"/>
    </location>
</feature>
<dbReference type="EMBL" id="JADGJQ010000014">
    <property type="protein sequence ID" value="KAJ3180943.1"/>
    <property type="molecule type" value="Genomic_DNA"/>
</dbReference>
<dbReference type="Proteomes" id="UP001212152">
    <property type="component" value="Unassembled WGS sequence"/>
</dbReference>
<keyword evidence="1" id="KW-0472">Membrane</keyword>
<evidence type="ECO:0000313" key="3">
    <source>
        <dbReference type="Proteomes" id="UP001212152"/>
    </source>
</evidence>
<accession>A0AAD5TMD7</accession>
<keyword evidence="3" id="KW-1185">Reference proteome</keyword>
<dbReference type="AlphaFoldDB" id="A0AAD5TMD7"/>
<gene>
    <name evidence="2" type="ORF">HDU87_001591</name>
</gene>
<evidence type="ECO:0000256" key="1">
    <source>
        <dbReference type="SAM" id="Phobius"/>
    </source>
</evidence>
<keyword evidence="1" id="KW-1133">Transmembrane helix</keyword>
<proteinExistence type="predicted"/>
<name>A0AAD5TMD7_9FUNG</name>
<comment type="caution">
    <text evidence="2">The sequence shown here is derived from an EMBL/GenBank/DDBJ whole genome shotgun (WGS) entry which is preliminary data.</text>
</comment>
<keyword evidence="1" id="KW-0812">Transmembrane</keyword>